<keyword evidence="2" id="KW-0503">Monooxygenase</keyword>
<organism evidence="4 5">
    <name type="scientific">Massilia yuzhufengensis</name>
    <dbReference type="NCBI Taxonomy" id="1164594"/>
    <lineage>
        <taxon>Bacteria</taxon>
        <taxon>Pseudomonadati</taxon>
        <taxon>Pseudomonadota</taxon>
        <taxon>Betaproteobacteria</taxon>
        <taxon>Burkholderiales</taxon>
        <taxon>Oxalobacteraceae</taxon>
        <taxon>Telluria group</taxon>
        <taxon>Massilia</taxon>
    </lineage>
</organism>
<dbReference type="Gene3D" id="3.50.50.60">
    <property type="entry name" value="FAD/NAD(P)-binding domain"/>
    <property type="match status" value="1"/>
</dbReference>
<accession>A0A1I1PVG6</accession>
<dbReference type="PRINTS" id="PR00420">
    <property type="entry name" value="RNGMNOXGNASE"/>
</dbReference>
<keyword evidence="1" id="KW-0560">Oxidoreductase</keyword>
<dbReference type="GO" id="GO:0071949">
    <property type="term" value="F:FAD binding"/>
    <property type="evidence" value="ECO:0007669"/>
    <property type="project" value="InterPro"/>
</dbReference>
<gene>
    <name evidence="4" type="ORF">SAMN05216204_11729</name>
</gene>
<name>A0A1I1PVG6_9BURK</name>
<dbReference type="Proteomes" id="UP000198639">
    <property type="component" value="Unassembled WGS sequence"/>
</dbReference>
<protein>
    <submittedName>
        <fullName evidence="4">2-polyprenyl-6-methoxyphenol hydroxylase</fullName>
    </submittedName>
</protein>
<feature type="domain" description="FAD-binding" evidence="3">
    <location>
        <begin position="7"/>
        <end position="344"/>
    </location>
</feature>
<dbReference type="STRING" id="1164594.SAMN05216204_11729"/>
<evidence type="ECO:0000313" key="4">
    <source>
        <dbReference type="EMBL" id="SFD13849.1"/>
    </source>
</evidence>
<dbReference type="InterPro" id="IPR050493">
    <property type="entry name" value="FAD-dep_Monooxygenase_BioMet"/>
</dbReference>
<proteinExistence type="predicted"/>
<evidence type="ECO:0000256" key="1">
    <source>
        <dbReference type="ARBA" id="ARBA00023002"/>
    </source>
</evidence>
<dbReference type="SUPFAM" id="SSF51905">
    <property type="entry name" value="FAD/NAD(P)-binding domain"/>
    <property type="match status" value="1"/>
</dbReference>
<dbReference type="GO" id="GO:0004497">
    <property type="term" value="F:monooxygenase activity"/>
    <property type="evidence" value="ECO:0007669"/>
    <property type="project" value="UniProtKB-KW"/>
</dbReference>
<dbReference type="PANTHER" id="PTHR13789">
    <property type="entry name" value="MONOOXYGENASE"/>
    <property type="match status" value="1"/>
</dbReference>
<dbReference type="EMBL" id="FOLD01000017">
    <property type="protein sequence ID" value="SFD13849.1"/>
    <property type="molecule type" value="Genomic_DNA"/>
</dbReference>
<dbReference type="InterPro" id="IPR036188">
    <property type="entry name" value="FAD/NAD-bd_sf"/>
</dbReference>
<keyword evidence="5" id="KW-1185">Reference proteome</keyword>
<evidence type="ECO:0000313" key="5">
    <source>
        <dbReference type="Proteomes" id="UP000198639"/>
    </source>
</evidence>
<dbReference type="InterPro" id="IPR002938">
    <property type="entry name" value="FAD-bd"/>
</dbReference>
<dbReference type="AlphaFoldDB" id="A0A1I1PVG6"/>
<dbReference type="RefSeq" id="WP_091875319.1">
    <property type="nucleotide sequence ID" value="NZ_FOLD01000017.1"/>
</dbReference>
<evidence type="ECO:0000256" key="2">
    <source>
        <dbReference type="ARBA" id="ARBA00023033"/>
    </source>
</evidence>
<sequence length="376" mass="40316">MTSSANKVLIIGGGFSGMAAAIELRRQGVEVDLVEIDPGWRSYGAGISLGGATLRAFRRLGVLDAFLEQGAASDGVDIFIPTGVKVASLPTPRIAGPDVPGNAGIMRPVLARILAEATRAAGANVRLGCTFTHIEQDGEGVDVSFSDGSQGRYDLVIGADGLYSKVRETLFPDAPKPQYSGQGVWRAVLPRPAEVTGTMMWLGPKVKTGLNPVSNDEMYLFVTEDRAENVHIAPAEFLPMLKGLLARFPAPLMQQVAQQLDERSQIIYRPLESLLVPAPWYRGRVVLVGDTVHATTPHMASGACIGIEDAIVLAEEVGKGGAVVDALARYQERRWERCRMVVHNSGRLGEIEIAGGDKEEHGKIMRETLMALAAPI</sequence>
<dbReference type="PANTHER" id="PTHR13789:SF309">
    <property type="entry name" value="PUTATIVE (AFU_ORTHOLOGUE AFUA_6G14510)-RELATED"/>
    <property type="match status" value="1"/>
</dbReference>
<dbReference type="NCBIfam" id="NF005313">
    <property type="entry name" value="PRK06847.1"/>
    <property type="match status" value="1"/>
</dbReference>
<dbReference type="OrthoDB" id="5487740at2"/>
<reference evidence="5" key="1">
    <citation type="submission" date="2016-10" db="EMBL/GenBank/DDBJ databases">
        <authorList>
            <person name="Varghese N."/>
            <person name="Submissions S."/>
        </authorList>
    </citation>
    <scope>NUCLEOTIDE SEQUENCE [LARGE SCALE GENOMIC DNA]</scope>
    <source>
        <strain evidence="5">CGMCC 1.12041</strain>
    </source>
</reference>
<dbReference type="Pfam" id="PF01494">
    <property type="entry name" value="FAD_binding_3"/>
    <property type="match status" value="1"/>
</dbReference>
<evidence type="ECO:0000259" key="3">
    <source>
        <dbReference type="Pfam" id="PF01494"/>
    </source>
</evidence>